<evidence type="ECO:0000313" key="3">
    <source>
        <dbReference type="Proteomes" id="UP000283684"/>
    </source>
</evidence>
<dbReference type="RefSeq" id="WP_117958895.1">
    <property type="nucleotide sequence ID" value="NZ_CAXSUA010000008.1"/>
</dbReference>
<evidence type="ECO:0000259" key="1">
    <source>
        <dbReference type="Pfam" id="PF14393"/>
    </source>
</evidence>
<evidence type="ECO:0000313" key="2">
    <source>
        <dbReference type="EMBL" id="RGZ49518.1"/>
    </source>
</evidence>
<organism evidence="2 3">
    <name type="scientific">Bacteroides uniformis</name>
    <dbReference type="NCBI Taxonomy" id="820"/>
    <lineage>
        <taxon>Bacteria</taxon>
        <taxon>Pseudomonadati</taxon>
        <taxon>Bacteroidota</taxon>
        <taxon>Bacteroidia</taxon>
        <taxon>Bacteroidales</taxon>
        <taxon>Bacteroidaceae</taxon>
        <taxon>Bacteroides</taxon>
    </lineage>
</organism>
<comment type="caution">
    <text evidence="2">The sequence shown here is derived from an EMBL/GenBank/DDBJ whole genome shotgun (WGS) entry which is preliminary data.</text>
</comment>
<dbReference type="Proteomes" id="UP000283684">
    <property type="component" value="Unassembled WGS sequence"/>
</dbReference>
<dbReference type="InterPro" id="IPR025536">
    <property type="entry name" value="DUF4422"/>
</dbReference>
<sequence>MAKIKVLVCCHKATYVPNDDVYLPIQVGKANSKIDLGFQGDDEGKNISEKNFSYCELTAVYWAWKNLKDIDYIGLCHYRRFFDFSFRPFIQKEAKNITESQLRANLDCLKIDKNIEDYDVVLPTSSSFKINIFERHSINLNFMDLCVMEEIVLKLYPDYRESLESVFYHKQDVPQRNMFIMKREVFEQYCEFLFKILFEVEKHIKLSPYAYYRRVYGFMGEMLLPLFCYHNKLKIRRQRILFVDEQGINTSFLFDITRIFVNKLCFALNELTKKPIYSVWKRNLLKQEFPELFQ</sequence>
<name>A0A413NLU2_BACUN</name>
<gene>
    <name evidence="2" type="ORF">DW988_07960</name>
</gene>
<dbReference type="AlphaFoldDB" id="A0A413NLU2"/>
<dbReference type="EMBL" id="QSEE01000006">
    <property type="protein sequence ID" value="RGZ49518.1"/>
    <property type="molecule type" value="Genomic_DNA"/>
</dbReference>
<dbReference type="Pfam" id="PF14393">
    <property type="entry name" value="DUF4422"/>
    <property type="match status" value="1"/>
</dbReference>
<reference evidence="2 3" key="1">
    <citation type="submission" date="2018-08" db="EMBL/GenBank/DDBJ databases">
        <title>A genome reference for cultivated species of the human gut microbiota.</title>
        <authorList>
            <person name="Zou Y."/>
            <person name="Xue W."/>
            <person name="Luo G."/>
        </authorList>
    </citation>
    <scope>NUCLEOTIDE SEQUENCE [LARGE SCALE GENOMIC DNA]</scope>
    <source>
        <strain evidence="2 3">AM50-4</strain>
    </source>
</reference>
<feature type="domain" description="DUF4422" evidence="1">
    <location>
        <begin position="5"/>
        <end position="231"/>
    </location>
</feature>
<accession>A0A413NLU2</accession>
<protein>
    <submittedName>
        <fullName evidence="2">DUF4422 domain-containing protein</fullName>
    </submittedName>
</protein>
<proteinExistence type="predicted"/>